<feature type="transmembrane region" description="Helical" evidence="9">
    <location>
        <begin position="91"/>
        <end position="112"/>
    </location>
</feature>
<evidence type="ECO:0000256" key="2">
    <source>
        <dbReference type="ARBA" id="ARBA00012438"/>
    </source>
</evidence>
<keyword evidence="9" id="KW-0812">Transmembrane</keyword>
<evidence type="ECO:0000313" key="11">
    <source>
        <dbReference type="EMBL" id="MBB5070708.1"/>
    </source>
</evidence>
<organism evidence="11 12">
    <name type="scientific">Saccharopolyspora gloriosae</name>
    <dbReference type="NCBI Taxonomy" id="455344"/>
    <lineage>
        <taxon>Bacteria</taxon>
        <taxon>Bacillati</taxon>
        <taxon>Actinomycetota</taxon>
        <taxon>Actinomycetes</taxon>
        <taxon>Pseudonocardiales</taxon>
        <taxon>Pseudonocardiaceae</taxon>
        <taxon>Saccharopolyspora</taxon>
    </lineage>
</organism>
<keyword evidence="7" id="KW-0067">ATP-binding</keyword>
<dbReference type="RefSeq" id="WP_184480516.1">
    <property type="nucleotide sequence ID" value="NZ_JACHIV010000001.1"/>
</dbReference>
<feature type="transmembrane region" description="Helical" evidence="9">
    <location>
        <begin position="118"/>
        <end position="140"/>
    </location>
</feature>
<evidence type="ECO:0000256" key="7">
    <source>
        <dbReference type="ARBA" id="ARBA00022840"/>
    </source>
</evidence>
<comment type="catalytic activity">
    <reaction evidence="1">
        <text>ATP + protein L-histidine = ADP + protein N-phospho-L-histidine.</text>
        <dbReference type="EC" id="2.7.13.3"/>
    </reaction>
</comment>
<dbReference type="PANTHER" id="PTHR24421">
    <property type="entry name" value="NITRATE/NITRITE SENSOR PROTEIN NARX-RELATED"/>
    <property type="match status" value="1"/>
</dbReference>
<dbReference type="EC" id="2.7.13.3" evidence="2"/>
<dbReference type="GO" id="GO:0000155">
    <property type="term" value="F:phosphorelay sensor kinase activity"/>
    <property type="evidence" value="ECO:0007669"/>
    <property type="project" value="InterPro"/>
</dbReference>
<feature type="transmembrane region" description="Helical" evidence="9">
    <location>
        <begin position="56"/>
        <end position="79"/>
    </location>
</feature>
<dbReference type="GO" id="GO:0016020">
    <property type="term" value="C:membrane"/>
    <property type="evidence" value="ECO:0007669"/>
    <property type="project" value="InterPro"/>
</dbReference>
<evidence type="ECO:0000256" key="3">
    <source>
        <dbReference type="ARBA" id="ARBA00022553"/>
    </source>
</evidence>
<dbReference type="InterPro" id="IPR050482">
    <property type="entry name" value="Sensor_HK_TwoCompSys"/>
</dbReference>
<dbReference type="InterPro" id="IPR011712">
    <property type="entry name" value="Sig_transdc_His_kin_sub3_dim/P"/>
</dbReference>
<keyword evidence="12" id="KW-1185">Reference proteome</keyword>
<sequence>MSGLAESRPRRVLLDVLAVLLPAVAVLLAQNGSTWALVTGLIASAGLVLRHWSPRVALVLCLPGLAGGLGWAAAFVALFRLGRARAHTWWLVGWVSLAAASALAPVLIWQSLPPSDVALTVTVVLIAAGSPTVIGTLIATRAQLTTSMRRLQAATDAELSAKADTARAEERARIAREIHDAVGHHVTLIAVEAAALAATSAEPDVRESAIRVRGLAKEALGEMRSTLGLAAEERDSTSARAIPELVARAQRSGVRVTLSDECSQAVQLSSGVSRAVYRVVQEALTNVSKHAPGAEVLVELTGDDDLLRVVVRNGAPMLSARAVSVGNAPDVGRGGSGLAGLSERVRMLGGTLDAAPSDEGFELRAELPLTRS</sequence>
<keyword evidence="5" id="KW-0547">Nucleotide-binding</keyword>
<dbReference type="SMART" id="SM00387">
    <property type="entry name" value="HATPase_c"/>
    <property type="match status" value="1"/>
</dbReference>
<keyword evidence="8" id="KW-0902">Two-component regulatory system</keyword>
<dbReference type="EMBL" id="JACHIV010000001">
    <property type="protein sequence ID" value="MBB5070708.1"/>
    <property type="molecule type" value="Genomic_DNA"/>
</dbReference>
<dbReference type="Gene3D" id="3.30.565.10">
    <property type="entry name" value="Histidine kinase-like ATPase, C-terminal domain"/>
    <property type="match status" value="1"/>
</dbReference>
<keyword evidence="9" id="KW-1133">Transmembrane helix</keyword>
<dbReference type="InterPro" id="IPR003594">
    <property type="entry name" value="HATPase_dom"/>
</dbReference>
<dbReference type="SUPFAM" id="SSF55874">
    <property type="entry name" value="ATPase domain of HSP90 chaperone/DNA topoisomerase II/histidine kinase"/>
    <property type="match status" value="1"/>
</dbReference>
<dbReference type="AlphaFoldDB" id="A0A840NK78"/>
<dbReference type="GO" id="GO:0046983">
    <property type="term" value="F:protein dimerization activity"/>
    <property type="evidence" value="ECO:0007669"/>
    <property type="project" value="InterPro"/>
</dbReference>
<gene>
    <name evidence="11" type="ORF">BJ969_003796</name>
</gene>
<reference evidence="11 12" key="1">
    <citation type="submission" date="2020-08" db="EMBL/GenBank/DDBJ databases">
        <title>Sequencing the genomes of 1000 actinobacteria strains.</title>
        <authorList>
            <person name="Klenk H.-P."/>
        </authorList>
    </citation>
    <scope>NUCLEOTIDE SEQUENCE [LARGE SCALE GENOMIC DNA]</scope>
    <source>
        <strain evidence="11 12">DSM 45582</strain>
    </source>
</reference>
<proteinExistence type="predicted"/>
<dbReference type="Proteomes" id="UP000580474">
    <property type="component" value="Unassembled WGS sequence"/>
</dbReference>
<keyword evidence="4" id="KW-0808">Transferase</keyword>
<name>A0A840NK78_9PSEU</name>
<dbReference type="Pfam" id="PF07730">
    <property type="entry name" value="HisKA_3"/>
    <property type="match status" value="1"/>
</dbReference>
<accession>A0A840NK78</accession>
<dbReference type="Gene3D" id="1.20.5.1930">
    <property type="match status" value="1"/>
</dbReference>
<keyword evidence="6 11" id="KW-0418">Kinase</keyword>
<dbReference type="CDD" id="cd16917">
    <property type="entry name" value="HATPase_UhpB-NarQ-NarX-like"/>
    <property type="match status" value="1"/>
</dbReference>
<comment type="caution">
    <text evidence="11">The sequence shown here is derived from an EMBL/GenBank/DDBJ whole genome shotgun (WGS) entry which is preliminary data.</text>
</comment>
<dbReference type="Pfam" id="PF02518">
    <property type="entry name" value="HATPase_c"/>
    <property type="match status" value="1"/>
</dbReference>
<protein>
    <recommendedName>
        <fullName evidence="2">histidine kinase</fullName>
        <ecNumber evidence="2">2.7.13.3</ecNumber>
    </recommendedName>
</protein>
<evidence type="ECO:0000256" key="6">
    <source>
        <dbReference type="ARBA" id="ARBA00022777"/>
    </source>
</evidence>
<dbReference type="InterPro" id="IPR036890">
    <property type="entry name" value="HATPase_C_sf"/>
</dbReference>
<dbReference type="GO" id="GO:0005524">
    <property type="term" value="F:ATP binding"/>
    <property type="evidence" value="ECO:0007669"/>
    <property type="project" value="UniProtKB-KW"/>
</dbReference>
<evidence type="ECO:0000313" key="12">
    <source>
        <dbReference type="Proteomes" id="UP000580474"/>
    </source>
</evidence>
<evidence type="ECO:0000256" key="5">
    <source>
        <dbReference type="ARBA" id="ARBA00022741"/>
    </source>
</evidence>
<evidence type="ECO:0000256" key="4">
    <source>
        <dbReference type="ARBA" id="ARBA00022679"/>
    </source>
</evidence>
<keyword evidence="3" id="KW-0597">Phosphoprotein</keyword>
<keyword evidence="9" id="KW-0472">Membrane</keyword>
<evidence type="ECO:0000259" key="10">
    <source>
        <dbReference type="SMART" id="SM00387"/>
    </source>
</evidence>
<evidence type="ECO:0000256" key="8">
    <source>
        <dbReference type="ARBA" id="ARBA00023012"/>
    </source>
</evidence>
<feature type="transmembrane region" description="Helical" evidence="9">
    <location>
        <begin position="12"/>
        <end position="29"/>
    </location>
</feature>
<dbReference type="PANTHER" id="PTHR24421:SF10">
    <property type="entry name" value="NITRATE_NITRITE SENSOR PROTEIN NARQ"/>
    <property type="match status" value="1"/>
</dbReference>
<evidence type="ECO:0000256" key="9">
    <source>
        <dbReference type="SAM" id="Phobius"/>
    </source>
</evidence>
<feature type="domain" description="Histidine kinase/HSP90-like ATPase" evidence="10">
    <location>
        <begin position="271"/>
        <end position="371"/>
    </location>
</feature>
<evidence type="ECO:0000256" key="1">
    <source>
        <dbReference type="ARBA" id="ARBA00000085"/>
    </source>
</evidence>